<protein>
    <submittedName>
        <fullName evidence="4">GGDEF domain-containing phosphodiesterase</fullName>
    </submittedName>
</protein>
<dbReference type="Pfam" id="PF00990">
    <property type="entry name" value="GGDEF"/>
    <property type="match status" value="1"/>
</dbReference>
<accession>A0ABP3GML8</accession>
<name>A0ABP3GML8_9ALTE</name>
<keyword evidence="5" id="KW-1185">Reference proteome</keyword>
<dbReference type="Pfam" id="PF00563">
    <property type="entry name" value="EAL"/>
    <property type="match status" value="1"/>
</dbReference>
<sequence length="733" mass="83599">MNFLYQQIKHYLLLEKGHFTDSDNRTWKLSALRVILLSGTILTLLILTHSSYVAYSLDMPFVLAITSTFFVLLVAILCMGKSLTHLAAAGLLLMVVLACISILLFVPDFEAAKFGLLFLFTLPLFVRLFFSNKAALVAMMLNLIPYALLIRNAPLPQLFDIDISLPQTHTYLSSLVFLFFNFCLPLALMRFLTTLDKQSEVLARQSSKLAAVVNRYQEIFDNGGTASFFCDQHGTILQANQAARDLIKQAGGQRNSLQQLFQFDEPLSANKKIRGKLKVPPHDHYELQPASLVHHKKQLIHCHNISQQDSFKRLYFLDSLTGLRNHNFWYERAFLRLKRPKALFLLKLTNLREVNIQHGLDIGDQLLIELTRQLRRKLPQQVHFYRFPGAKLMLAVPSELFHHIAPSSWLTQQLPGFISLSINEGYLDLLLDWRAGISQHRQGSPANLLMEECAIALSRTDSKHPVVEYEQIYSRSIHKNSLLRDKVKQYLDERALELWLQPQFNVQREVIGYEALARIRQQANQTVLTPQQFLPQIDQHDWHVQFSSQVLSKAIEMLSHWPPQLKAVPLAINLAGPEILDDNFYARLLRYYTESSMLRQRLELEITETSAMASHDETRKRLTCLAQLGVCVIIDDFGTGHASLSQLIDISASTLKIDREFINGIPHSQRHLKLVQATLELATKLNLQAIAEGVETNEQLDLLISMGCDRFQGYLLGKPMPLAYWTANAAQLV</sequence>
<dbReference type="Proteomes" id="UP001501757">
    <property type="component" value="Unassembled WGS sequence"/>
</dbReference>
<evidence type="ECO:0000259" key="3">
    <source>
        <dbReference type="PROSITE" id="PS50887"/>
    </source>
</evidence>
<dbReference type="InterPro" id="IPR043128">
    <property type="entry name" value="Rev_trsase/Diguanyl_cyclase"/>
</dbReference>
<feature type="domain" description="EAL" evidence="2">
    <location>
        <begin position="480"/>
        <end position="733"/>
    </location>
</feature>
<dbReference type="InterPro" id="IPR001633">
    <property type="entry name" value="EAL_dom"/>
</dbReference>
<dbReference type="PROSITE" id="PS50887">
    <property type="entry name" value="GGDEF"/>
    <property type="match status" value="1"/>
</dbReference>
<gene>
    <name evidence="4" type="ORF">GCM10009092_09490</name>
</gene>
<feature type="transmembrane region" description="Helical" evidence="1">
    <location>
        <begin position="135"/>
        <end position="151"/>
    </location>
</feature>
<dbReference type="SMART" id="SM00267">
    <property type="entry name" value="GGDEF"/>
    <property type="match status" value="1"/>
</dbReference>
<dbReference type="Gene3D" id="3.20.20.450">
    <property type="entry name" value="EAL domain"/>
    <property type="match status" value="1"/>
</dbReference>
<reference evidence="5" key="1">
    <citation type="journal article" date="2019" name="Int. J. Syst. Evol. Microbiol.">
        <title>The Global Catalogue of Microorganisms (GCM) 10K type strain sequencing project: providing services to taxonomists for standard genome sequencing and annotation.</title>
        <authorList>
            <consortium name="The Broad Institute Genomics Platform"/>
            <consortium name="The Broad Institute Genome Sequencing Center for Infectious Disease"/>
            <person name="Wu L."/>
            <person name="Ma J."/>
        </authorList>
    </citation>
    <scope>NUCLEOTIDE SEQUENCE [LARGE SCALE GENOMIC DNA]</scope>
    <source>
        <strain evidence="5">JCM 13378</strain>
    </source>
</reference>
<dbReference type="InterPro" id="IPR050706">
    <property type="entry name" value="Cyclic-di-GMP_PDE-like"/>
</dbReference>
<evidence type="ECO:0000256" key="1">
    <source>
        <dbReference type="SAM" id="Phobius"/>
    </source>
</evidence>
<dbReference type="PROSITE" id="PS50883">
    <property type="entry name" value="EAL"/>
    <property type="match status" value="1"/>
</dbReference>
<dbReference type="SUPFAM" id="SSF141868">
    <property type="entry name" value="EAL domain-like"/>
    <property type="match status" value="1"/>
</dbReference>
<dbReference type="RefSeq" id="WP_343842385.1">
    <property type="nucleotide sequence ID" value="NZ_BAAAEI010000006.1"/>
</dbReference>
<feature type="transmembrane region" description="Helical" evidence="1">
    <location>
        <begin position="86"/>
        <end position="106"/>
    </location>
</feature>
<dbReference type="PANTHER" id="PTHR33121">
    <property type="entry name" value="CYCLIC DI-GMP PHOSPHODIESTERASE PDEF"/>
    <property type="match status" value="1"/>
</dbReference>
<dbReference type="InterPro" id="IPR029787">
    <property type="entry name" value="Nucleotide_cyclase"/>
</dbReference>
<proteinExistence type="predicted"/>
<dbReference type="SMART" id="SM00052">
    <property type="entry name" value="EAL"/>
    <property type="match status" value="1"/>
</dbReference>
<evidence type="ECO:0000313" key="5">
    <source>
        <dbReference type="Proteomes" id="UP001501757"/>
    </source>
</evidence>
<keyword evidence="1" id="KW-0812">Transmembrane</keyword>
<keyword evidence="1" id="KW-0472">Membrane</keyword>
<dbReference type="InterPro" id="IPR000160">
    <property type="entry name" value="GGDEF_dom"/>
</dbReference>
<dbReference type="InterPro" id="IPR035919">
    <property type="entry name" value="EAL_sf"/>
</dbReference>
<dbReference type="PANTHER" id="PTHR33121:SF70">
    <property type="entry name" value="SIGNALING PROTEIN YKOW"/>
    <property type="match status" value="1"/>
</dbReference>
<feature type="transmembrane region" description="Helical" evidence="1">
    <location>
        <begin position="61"/>
        <end position="79"/>
    </location>
</feature>
<organism evidence="4 5">
    <name type="scientific">Bowmanella denitrificans</name>
    <dbReference type="NCBI Taxonomy" id="366582"/>
    <lineage>
        <taxon>Bacteria</taxon>
        <taxon>Pseudomonadati</taxon>
        <taxon>Pseudomonadota</taxon>
        <taxon>Gammaproteobacteria</taxon>
        <taxon>Alteromonadales</taxon>
        <taxon>Alteromonadaceae</taxon>
        <taxon>Bowmanella</taxon>
    </lineage>
</organism>
<dbReference type="Gene3D" id="3.30.70.270">
    <property type="match status" value="1"/>
</dbReference>
<dbReference type="EMBL" id="BAAAEI010000006">
    <property type="protein sequence ID" value="GAA0347160.1"/>
    <property type="molecule type" value="Genomic_DNA"/>
</dbReference>
<evidence type="ECO:0000259" key="2">
    <source>
        <dbReference type="PROSITE" id="PS50883"/>
    </source>
</evidence>
<evidence type="ECO:0000313" key="4">
    <source>
        <dbReference type="EMBL" id="GAA0347160.1"/>
    </source>
</evidence>
<keyword evidence="1" id="KW-1133">Transmembrane helix</keyword>
<dbReference type="SUPFAM" id="SSF55073">
    <property type="entry name" value="Nucleotide cyclase"/>
    <property type="match status" value="1"/>
</dbReference>
<feature type="transmembrane region" description="Helical" evidence="1">
    <location>
        <begin position="171"/>
        <end position="192"/>
    </location>
</feature>
<dbReference type="CDD" id="cd01948">
    <property type="entry name" value="EAL"/>
    <property type="match status" value="1"/>
</dbReference>
<feature type="transmembrane region" description="Helical" evidence="1">
    <location>
        <begin position="34"/>
        <end position="55"/>
    </location>
</feature>
<feature type="domain" description="GGDEF" evidence="3">
    <location>
        <begin position="339"/>
        <end position="471"/>
    </location>
</feature>
<comment type="caution">
    <text evidence="4">The sequence shown here is derived from an EMBL/GenBank/DDBJ whole genome shotgun (WGS) entry which is preliminary data.</text>
</comment>